<gene>
    <name evidence="6" type="ORF">N656DRAFT_704232</name>
</gene>
<evidence type="ECO:0000313" key="6">
    <source>
        <dbReference type="EMBL" id="KAK4115175.1"/>
    </source>
</evidence>
<name>A0AAN6YV52_9PEZI</name>
<dbReference type="EMBL" id="MU853335">
    <property type="protein sequence ID" value="KAK4115175.1"/>
    <property type="molecule type" value="Genomic_DNA"/>
</dbReference>
<feature type="region of interest" description="Disordered" evidence="4">
    <location>
        <begin position="17"/>
        <end position="40"/>
    </location>
</feature>
<feature type="compositionally biased region" description="Polar residues" evidence="4">
    <location>
        <begin position="871"/>
        <end position="887"/>
    </location>
</feature>
<keyword evidence="3" id="KW-0175">Coiled coil</keyword>
<feature type="coiled-coil region" evidence="3">
    <location>
        <begin position="121"/>
        <end position="155"/>
    </location>
</feature>
<feature type="region of interest" description="Disordered" evidence="4">
    <location>
        <begin position="776"/>
        <end position="903"/>
    </location>
</feature>
<evidence type="ECO:0000256" key="3">
    <source>
        <dbReference type="SAM" id="Coils"/>
    </source>
</evidence>
<feature type="compositionally biased region" description="Low complexity" evidence="4">
    <location>
        <begin position="830"/>
        <end position="845"/>
    </location>
</feature>
<evidence type="ECO:0000259" key="5">
    <source>
        <dbReference type="Pfam" id="PF16987"/>
    </source>
</evidence>
<feature type="compositionally biased region" description="Low complexity" evidence="4">
    <location>
        <begin position="809"/>
        <end position="823"/>
    </location>
</feature>
<feature type="region of interest" description="Disordered" evidence="4">
    <location>
        <begin position="1370"/>
        <end position="1401"/>
    </location>
</feature>
<feature type="compositionally biased region" description="Polar residues" evidence="4">
    <location>
        <begin position="1079"/>
        <end position="1095"/>
    </location>
</feature>
<feature type="region of interest" description="Disordered" evidence="4">
    <location>
        <begin position="387"/>
        <end position="502"/>
    </location>
</feature>
<keyword evidence="2" id="KW-0539">Nucleus</keyword>
<dbReference type="Proteomes" id="UP001302812">
    <property type="component" value="Unassembled WGS sequence"/>
</dbReference>
<comment type="subcellular location">
    <subcellularLocation>
        <location evidence="1">Nucleus</location>
    </subcellularLocation>
</comment>
<keyword evidence="7" id="KW-1185">Reference proteome</keyword>
<feature type="region of interest" description="Disordered" evidence="4">
    <location>
        <begin position="1131"/>
        <end position="1185"/>
    </location>
</feature>
<feature type="compositionally biased region" description="Low complexity" evidence="4">
    <location>
        <begin position="437"/>
        <end position="449"/>
    </location>
</feature>
<proteinExistence type="predicted"/>
<comment type="caution">
    <text evidence="6">The sequence shown here is derived from an EMBL/GenBank/DDBJ whole genome shotgun (WGS) entry which is preliminary data.</text>
</comment>
<protein>
    <recommendedName>
        <fullName evidence="5">Mediator complex subunit 15 KIX domain-containing protein</fullName>
    </recommendedName>
</protein>
<dbReference type="Pfam" id="PF16987">
    <property type="entry name" value="KIX_2"/>
    <property type="match status" value="1"/>
</dbReference>
<feature type="region of interest" description="Disordered" evidence="4">
    <location>
        <begin position="1234"/>
        <end position="1329"/>
    </location>
</feature>
<evidence type="ECO:0000313" key="7">
    <source>
        <dbReference type="Proteomes" id="UP001302812"/>
    </source>
</evidence>
<evidence type="ECO:0000256" key="1">
    <source>
        <dbReference type="ARBA" id="ARBA00004123"/>
    </source>
</evidence>
<dbReference type="InterPro" id="IPR036546">
    <property type="entry name" value="MED15_KIX"/>
</dbReference>
<feature type="domain" description="Mediator complex subunit 15 KIX" evidence="5">
    <location>
        <begin position="60"/>
        <end position="136"/>
    </location>
</feature>
<organism evidence="6 7">
    <name type="scientific">Canariomyces notabilis</name>
    <dbReference type="NCBI Taxonomy" id="2074819"/>
    <lineage>
        <taxon>Eukaryota</taxon>
        <taxon>Fungi</taxon>
        <taxon>Dikarya</taxon>
        <taxon>Ascomycota</taxon>
        <taxon>Pezizomycotina</taxon>
        <taxon>Sordariomycetes</taxon>
        <taxon>Sordariomycetidae</taxon>
        <taxon>Sordariales</taxon>
        <taxon>Chaetomiaceae</taxon>
        <taxon>Canariomyces</taxon>
    </lineage>
</organism>
<feature type="compositionally biased region" description="Low complexity" evidence="4">
    <location>
        <begin position="1253"/>
        <end position="1266"/>
    </location>
</feature>
<reference evidence="6" key="2">
    <citation type="submission" date="2023-05" db="EMBL/GenBank/DDBJ databases">
        <authorList>
            <consortium name="Lawrence Berkeley National Laboratory"/>
            <person name="Steindorff A."/>
            <person name="Hensen N."/>
            <person name="Bonometti L."/>
            <person name="Westerberg I."/>
            <person name="Brannstrom I.O."/>
            <person name="Guillou S."/>
            <person name="Cros-Aarteil S."/>
            <person name="Calhoun S."/>
            <person name="Haridas S."/>
            <person name="Kuo A."/>
            <person name="Mondo S."/>
            <person name="Pangilinan J."/>
            <person name="Riley R."/>
            <person name="Labutti K."/>
            <person name="Andreopoulos B."/>
            <person name="Lipzen A."/>
            <person name="Chen C."/>
            <person name="Yanf M."/>
            <person name="Daum C."/>
            <person name="Ng V."/>
            <person name="Clum A."/>
            <person name="Ohm R."/>
            <person name="Martin F."/>
            <person name="Silar P."/>
            <person name="Natvig D."/>
            <person name="Lalanne C."/>
            <person name="Gautier V."/>
            <person name="Ament-Velasquez S.L."/>
            <person name="Kruys A."/>
            <person name="Hutchinson M.I."/>
            <person name="Powell A.J."/>
            <person name="Barry K."/>
            <person name="Miller A.N."/>
            <person name="Grigoriev I.V."/>
            <person name="Debuchy R."/>
            <person name="Gladieux P."/>
            <person name="Thoren M.H."/>
            <person name="Johannesson H."/>
        </authorList>
    </citation>
    <scope>NUCLEOTIDE SEQUENCE</scope>
    <source>
        <strain evidence="6">CBS 508.74</strain>
    </source>
</reference>
<feature type="compositionally biased region" description="Pro residues" evidence="4">
    <location>
        <begin position="846"/>
        <end position="857"/>
    </location>
</feature>
<feature type="compositionally biased region" description="Low complexity" evidence="4">
    <location>
        <begin position="1060"/>
        <end position="1078"/>
    </location>
</feature>
<evidence type="ECO:0000256" key="2">
    <source>
        <dbReference type="ARBA" id="ARBA00023242"/>
    </source>
</evidence>
<dbReference type="GeneID" id="89935286"/>
<reference evidence="6" key="1">
    <citation type="journal article" date="2023" name="Mol. Phylogenet. Evol.">
        <title>Genome-scale phylogeny and comparative genomics of the fungal order Sordariales.</title>
        <authorList>
            <person name="Hensen N."/>
            <person name="Bonometti L."/>
            <person name="Westerberg I."/>
            <person name="Brannstrom I.O."/>
            <person name="Guillou S."/>
            <person name="Cros-Aarteil S."/>
            <person name="Calhoun S."/>
            <person name="Haridas S."/>
            <person name="Kuo A."/>
            <person name="Mondo S."/>
            <person name="Pangilinan J."/>
            <person name="Riley R."/>
            <person name="LaButti K."/>
            <person name="Andreopoulos B."/>
            <person name="Lipzen A."/>
            <person name="Chen C."/>
            <person name="Yan M."/>
            <person name="Daum C."/>
            <person name="Ng V."/>
            <person name="Clum A."/>
            <person name="Steindorff A."/>
            <person name="Ohm R.A."/>
            <person name="Martin F."/>
            <person name="Silar P."/>
            <person name="Natvig D.O."/>
            <person name="Lalanne C."/>
            <person name="Gautier V."/>
            <person name="Ament-Velasquez S.L."/>
            <person name="Kruys A."/>
            <person name="Hutchinson M.I."/>
            <person name="Powell A.J."/>
            <person name="Barry K."/>
            <person name="Miller A.N."/>
            <person name="Grigoriev I.V."/>
            <person name="Debuchy R."/>
            <person name="Gladieux P."/>
            <person name="Hiltunen Thoren M."/>
            <person name="Johannesson H."/>
        </authorList>
    </citation>
    <scope>NUCLEOTIDE SEQUENCE</scope>
    <source>
        <strain evidence="6">CBS 508.74</strain>
    </source>
</reference>
<feature type="compositionally biased region" description="Polar residues" evidence="4">
    <location>
        <begin position="490"/>
        <end position="502"/>
    </location>
</feature>
<feature type="compositionally biased region" description="Pro residues" evidence="4">
    <location>
        <begin position="418"/>
        <end position="429"/>
    </location>
</feature>
<feature type="compositionally biased region" description="Polar residues" evidence="4">
    <location>
        <begin position="1152"/>
        <end position="1170"/>
    </location>
</feature>
<dbReference type="RefSeq" id="XP_064672745.1">
    <property type="nucleotide sequence ID" value="XM_064811161.1"/>
</dbReference>
<feature type="compositionally biased region" description="Low complexity" evidence="4">
    <location>
        <begin position="776"/>
        <end position="802"/>
    </location>
</feature>
<dbReference type="GO" id="GO:0005634">
    <property type="term" value="C:nucleus"/>
    <property type="evidence" value="ECO:0007669"/>
    <property type="project" value="UniProtKB-SubCell"/>
</dbReference>
<feature type="compositionally biased region" description="Low complexity" evidence="4">
    <location>
        <begin position="1096"/>
        <end position="1112"/>
    </location>
</feature>
<sequence length="1466" mass="158752">MAANMSQMVPNGQMMMLQAQQQQQHQQHQQRQQQQPGRMQGMTAAINHSLLQSMAMAPVGSWQSSYSPNERYGKVMNLLSNMSLAAQDPQSVQKACAAALEIEKTYFLQAPDRQTYDHMITQKVQELVQRRQNNAAELQKQVDADAARQAQLQRQQQQMLLNQMAARGLGQPAQHGFQPIPNQFSTIPQQPQQMSMSPGMGMGMGMGMGGPAMLQNRPEQRQFPMQTGQPRPPGVIPKDMSQLNPQEKQLVNEMALRLMNQTPEPAKHQYRQMMQQKLNPAQFAEFTASGRDPAFIYFQSMAMETLQKRAQAQRAAAMMQRSGMPANVMPHAGPPQGQINPAFINALGQQAIMQDGQMFPQNLESIRNEQQMGFLAQEAGQMVVPASAAPGRNATPGAMTGLPAQPTPGSQQGQNQTPRPPQVQPPFGIPPAKMDPATAQAQAQSAARAVGRTMQGQSGAIAAPTATSQSPALSSLNTPLRQPPLPMGQPNGQPINQGNPQMGANLNPHFSHQNNTRPPSLSGTMANAAMAGMQNITPGSLPDNAMRELMAKWERHRPPANLGLQTPKQGQVPGAPGQLQAGPMTGPNQAAMMNPIQKGNVMIPPTAQQSADKARLMAYIQSPQGQATMNSMDIPPDILNRLRATGPLPGEIRKWGHFKQFIQANPTVPQASLLNNLLPFQVAQFKSIWDKKRSAGIAGVPQPPNAPGAQVQLQQNQPGLPPGYTYPIFQVTPQDMEAFRKHPKVATMSDESLYEFIKRAKRDNFYKRSWEAYNAQNQGNANPPAGGQKTTPQIPQIPVTQPGSVTPTQQQNLRQNAQQQAAQMKPPGVPAADAVTTAASATPNNVRPPPNPSPAPAPKSLKRPSPDDSNEASSQPSSAMQRASSQLEVRPPTAAQKLSPEQIAKLPPDQKAAAMRKQVQQGQQEYAYEISRLKEIQRQALQGHQQQPGVEIAMSGSELQETRHRIAKARGNMDMLRGQGILQWYRLTKDDARATMFFKVRFKIVSQFLDGEKMTQMRPSLTISKDELDQFISMTDGMLRELPIALKANQGAAGSAQPGNQRPSQPAPAAAPLSAANLEKQTQALKQAQNRTIPKTAQPPAAPTTAQPPFQFGAHKTPARNPEYFSEQRITPANLVLPPRKKAKTAAAQKSPPVTQTQAAGPSSPQTKAPSPTVGKKAEPVKAPPKLVCPEPGCEMNSMGFQSEEALNAHREEEHVKPYENPYGFLQEQITSALGLDAQGQPKPAQQLNSQEPAALAAPPMSASVSKQGQTPRSKPESAATPMSREASMRRQGSAAGAKAGEVVGTPGRNATPRVGNGRPPAGKQEIPAPQATVTEDPWSNSTIDPQNLFAPLGKALDYVNGNVMADFGTYRSSTPNDTPESSKDSGTSEPTSDIPEGSTLDIDMSLLLDNDLLPDMDKINMEGLEGLDSDLFGAENLDYLLDDMVTDFSKPFQFDSSLYSMDPTA</sequence>
<feature type="compositionally biased region" description="Polar residues" evidence="4">
    <location>
        <begin position="465"/>
        <end position="480"/>
    </location>
</feature>
<accession>A0AAN6YV52</accession>
<feature type="region of interest" description="Disordered" evidence="4">
    <location>
        <begin position="1050"/>
        <end position="1119"/>
    </location>
</feature>
<evidence type="ECO:0000256" key="4">
    <source>
        <dbReference type="SAM" id="MobiDB-lite"/>
    </source>
</evidence>
<feature type="compositionally biased region" description="Polar residues" evidence="4">
    <location>
        <begin position="1371"/>
        <end position="1392"/>
    </location>
</feature>